<evidence type="ECO:0000313" key="1">
    <source>
        <dbReference type="EMBL" id="CAE0307415.1"/>
    </source>
</evidence>
<dbReference type="AlphaFoldDB" id="A0A7S3HXS5"/>
<protein>
    <submittedName>
        <fullName evidence="1">Uncharacterized protein</fullName>
    </submittedName>
</protein>
<proteinExistence type="predicted"/>
<accession>A0A7S3HXS5</accession>
<sequence>MVALSRRHQTRHVIIFTEGCKARHAMLRNRSVRSHAHDLLHLRYEHSLDVLSRVIRLRCPLNRLFDSDVVNSSAVSEASRRAKSLVLPKRVDRDALTAIMGNERASARS</sequence>
<name>A0A7S3HXS5_9SPIT</name>
<dbReference type="EMBL" id="HBIE01007227">
    <property type="protein sequence ID" value="CAE0307415.1"/>
    <property type="molecule type" value="Transcribed_RNA"/>
</dbReference>
<organism evidence="1">
    <name type="scientific">Favella ehrenbergii</name>
    <dbReference type="NCBI Taxonomy" id="182087"/>
    <lineage>
        <taxon>Eukaryota</taxon>
        <taxon>Sar</taxon>
        <taxon>Alveolata</taxon>
        <taxon>Ciliophora</taxon>
        <taxon>Intramacronucleata</taxon>
        <taxon>Spirotrichea</taxon>
        <taxon>Choreotrichia</taxon>
        <taxon>Tintinnida</taxon>
        <taxon>Xystonellidae</taxon>
        <taxon>Favella</taxon>
    </lineage>
</organism>
<gene>
    <name evidence="1" type="ORF">FEHR0123_LOCUS2322</name>
</gene>
<reference evidence="1" key="1">
    <citation type="submission" date="2021-01" db="EMBL/GenBank/DDBJ databases">
        <authorList>
            <person name="Corre E."/>
            <person name="Pelletier E."/>
            <person name="Niang G."/>
            <person name="Scheremetjew M."/>
            <person name="Finn R."/>
            <person name="Kale V."/>
            <person name="Holt S."/>
            <person name="Cochrane G."/>
            <person name="Meng A."/>
            <person name="Brown T."/>
            <person name="Cohen L."/>
        </authorList>
    </citation>
    <scope>NUCLEOTIDE SEQUENCE</scope>
    <source>
        <strain evidence="1">Fehren 1</strain>
    </source>
</reference>